<feature type="region of interest" description="Disordered" evidence="1">
    <location>
        <begin position="38"/>
        <end position="60"/>
    </location>
</feature>
<sequence>MPAAYFAAITSTCFLGSSHCRLVQYLVRGTRSISCLTPRSGGRTEGGSLLTTSENSFRGA</sequence>
<dbReference type="Proteomes" id="UP000486351">
    <property type="component" value="Unassembled WGS sequence"/>
</dbReference>
<comment type="caution">
    <text evidence="2">The sequence shown here is derived from an EMBL/GenBank/DDBJ whole genome shotgun (WGS) entry which is preliminary data.</text>
</comment>
<accession>A0A6G0QSZ1</accession>
<evidence type="ECO:0000313" key="2">
    <source>
        <dbReference type="EMBL" id="KAE9300262.1"/>
    </source>
</evidence>
<gene>
    <name evidence="2" type="ORF">PF008_g23044</name>
</gene>
<proteinExistence type="predicted"/>
<evidence type="ECO:0000313" key="3">
    <source>
        <dbReference type="Proteomes" id="UP000486351"/>
    </source>
</evidence>
<protein>
    <submittedName>
        <fullName evidence="2">Uncharacterized protein</fullName>
    </submittedName>
</protein>
<name>A0A6G0QSZ1_9STRA</name>
<feature type="compositionally biased region" description="Polar residues" evidence="1">
    <location>
        <begin position="49"/>
        <end position="60"/>
    </location>
</feature>
<dbReference type="EMBL" id="QXFY01002260">
    <property type="protein sequence ID" value="KAE9300262.1"/>
    <property type="molecule type" value="Genomic_DNA"/>
</dbReference>
<evidence type="ECO:0000256" key="1">
    <source>
        <dbReference type="SAM" id="MobiDB-lite"/>
    </source>
</evidence>
<reference evidence="2 3" key="1">
    <citation type="submission" date="2018-09" db="EMBL/GenBank/DDBJ databases">
        <title>Genomic investigation of the strawberry pathogen Phytophthora fragariae indicates pathogenicity is determined by transcriptional variation in three key races.</title>
        <authorList>
            <person name="Adams T.M."/>
            <person name="Armitage A.D."/>
            <person name="Sobczyk M.K."/>
            <person name="Bates H.J."/>
            <person name="Dunwell J.M."/>
            <person name="Nellist C.F."/>
            <person name="Harrison R.J."/>
        </authorList>
    </citation>
    <scope>NUCLEOTIDE SEQUENCE [LARGE SCALE GENOMIC DNA]</scope>
    <source>
        <strain evidence="2 3">NOV-77</strain>
    </source>
</reference>
<dbReference type="AlphaFoldDB" id="A0A6G0QSZ1"/>
<organism evidence="2 3">
    <name type="scientific">Phytophthora fragariae</name>
    <dbReference type="NCBI Taxonomy" id="53985"/>
    <lineage>
        <taxon>Eukaryota</taxon>
        <taxon>Sar</taxon>
        <taxon>Stramenopiles</taxon>
        <taxon>Oomycota</taxon>
        <taxon>Peronosporomycetes</taxon>
        <taxon>Peronosporales</taxon>
        <taxon>Peronosporaceae</taxon>
        <taxon>Phytophthora</taxon>
    </lineage>
</organism>